<dbReference type="InterPro" id="IPR056251">
    <property type="entry name" value="Arm_rpt_dom"/>
</dbReference>
<reference evidence="3" key="1">
    <citation type="journal article" date="2020" name="Fungal Divers.">
        <title>Resolving the Mortierellaceae phylogeny through synthesis of multi-gene phylogenetics and phylogenomics.</title>
        <authorList>
            <person name="Vandepol N."/>
            <person name="Liber J."/>
            <person name="Desiro A."/>
            <person name="Na H."/>
            <person name="Kennedy M."/>
            <person name="Barry K."/>
            <person name="Grigoriev I.V."/>
            <person name="Miller A.N."/>
            <person name="O'Donnell K."/>
            <person name="Stajich J.E."/>
            <person name="Bonito G."/>
        </authorList>
    </citation>
    <scope>NUCLEOTIDE SEQUENCE</scope>
    <source>
        <strain evidence="3">KOD948</strain>
    </source>
</reference>
<name>A0A9P6TV28_9FUNG</name>
<gene>
    <name evidence="3" type="ORF">BG011_010272</name>
</gene>
<sequence>MDTFCSRFSTPRGNLSPQDALEFAKIHLENARKSNNPNLISTLCADADAALSRIKRSVRKALILSQSVNDQALCNGIVIVYVEHGKLFDRMGSRDKAQASFDKAKKWHVQDAHGEPALSGAPDHSYPGAKDKTSRRDTAHVSTKIFSQNLTRRVVEYPLLKSDERISSAPQLAYCLRLLSKDPSVEDPCEPLDKIQRAWIEVTAKDPVELKRLRSLATKLVGEFIRDDVKEHSTVAEVLHVAPVLGREHYRKLLDWFIDTIARSILQDSSLLEGLTQLLQSAAPGHILADDLVKILRVHSMRLQDTHQQSTQYLHQLALMVSYVLDAMADSNVQGLSREQLHAPLSAYLGGLKGSSDPYLVYQAAYAYQALQYVTDDETPLQSVLRRTRVIVDGVSRVLTSFKSLDVSGFLDGLGQLHEGAAEVFQVAQAGLEGVSSLIDSGEGLVNSLKDGLSFSRKRPWYLALRGADKLLRDGQLADFKKLVCEAPCRRDPAFGWGLCQRLGEIAANPLWNANTRVSAIKFLGELYKNDTDWSQKSDIKQWIRTIFIQLSELPDKEKAIKSRAHTALQKLKKWDSGKQKLHHDSVYESPCLYLLENRSQKLSSPSLIDRAQDIPDVENDLSELGKRRLNERGNDVHIPPDANASLQGSNNVRFPLMESVQEFLVSDQQVLLLLGESGAGKSTFIRELECDLWK</sequence>
<evidence type="ECO:0000313" key="4">
    <source>
        <dbReference type="Proteomes" id="UP000726737"/>
    </source>
</evidence>
<accession>A0A9P6TV28</accession>
<dbReference type="Proteomes" id="UP000726737">
    <property type="component" value="Unassembled WGS sequence"/>
</dbReference>
<dbReference type="Pfam" id="PF23948">
    <property type="entry name" value="ARM_5"/>
    <property type="match status" value="1"/>
</dbReference>
<dbReference type="EMBL" id="JAAAJA010000997">
    <property type="protein sequence ID" value="KAG0248439.1"/>
    <property type="molecule type" value="Genomic_DNA"/>
</dbReference>
<feature type="non-terminal residue" evidence="3">
    <location>
        <position position="695"/>
    </location>
</feature>
<protein>
    <recommendedName>
        <fullName evidence="2">Arm-like repeat domain-containing protein</fullName>
    </recommendedName>
</protein>
<dbReference type="OrthoDB" id="2422986at2759"/>
<proteinExistence type="predicted"/>
<organism evidence="3 4">
    <name type="scientific">Mortierella polycephala</name>
    <dbReference type="NCBI Taxonomy" id="41804"/>
    <lineage>
        <taxon>Eukaryota</taxon>
        <taxon>Fungi</taxon>
        <taxon>Fungi incertae sedis</taxon>
        <taxon>Mucoromycota</taxon>
        <taxon>Mortierellomycotina</taxon>
        <taxon>Mortierellomycetes</taxon>
        <taxon>Mortierellales</taxon>
        <taxon>Mortierellaceae</taxon>
        <taxon>Mortierella</taxon>
    </lineage>
</organism>
<dbReference type="AlphaFoldDB" id="A0A9P6TV28"/>
<dbReference type="PROSITE" id="PS00675">
    <property type="entry name" value="SIGMA54_INTERACT_1"/>
    <property type="match status" value="1"/>
</dbReference>
<dbReference type="InterPro" id="IPR025662">
    <property type="entry name" value="Sigma_54_int_dom_ATP-bd_1"/>
</dbReference>
<evidence type="ECO:0000259" key="2">
    <source>
        <dbReference type="Pfam" id="PF23948"/>
    </source>
</evidence>
<comment type="caution">
    <text evidence="3">The sequence shown here is derived from an EMBL/GenBank/DDBJ whole genome shotgun (WGS) entry which is preliminary data.</text>
</comment>
<keyword evidence="4" id="KW-1185">Reference proteome</keyword>
<evidence type="ECO:0000256" key="1">
    <source>
        <dbReference type="SAM" id="MobiDB-lite"/>
    </source>
</evidence>
<feature type="region of interest" description="Disordered" evidence="1">
    <location>
        <begin position="113"/>
        <end position="137"/>
    </location>
</feature>
<evidence type="ECO:0000313" key="3">
    <source>
        <dbReference type="EMBL" id="KAG0248439.1"/>
    </source>
</evidence>
<feature type="domain" description="Arm-like repeat" evidence="2">
    <location>
        <begin position="204"/>
        <end position="575"/>
    </location>
</feature>